<dbReference type="EMBL" id="JAYJLD010000010">
    <property type="protein sequence ID" value="MEB3101762.1"/>
    <property type="molecule type" value="Genomic_DNA"/>
</dbReference>
<accession>A0ABU5ZIQ3</accession>
<sequence length="333" mass="37104">MSLLEVTNLQTYFHTPNGVVKAVNGVQFSMEPGEIMALVGESGSGKSITGLSIMGLVPKPNGRIVDGQIRFEGRDLASMKEKELRKIRGQDIAMIFQNPLTAMDPSFKIGNQMGEIICYRQGVSAKTAWQESEKLLDLVGIHDPKRVLDSYPHALSGGMRQRVMIAMALSCQPKLLIADEPTTALDATIQKQILMLLKKINKEFKTSILMITHDFGVVASLCDTVAVMYAGKIVEYGRTSRILSDPEHPYTRGLIGAMPENGTGNKERRRLTQIDGFPPDLMRLPQGCSFYERCWEAQKKCAEQEPGVTHFDEQHVVRCLNREEESYAVLNRS</sequence>
<feature type="domain" description="ABC transporter" evidence="8">
    <location>
        <begin position="4"/>
        <end position="255"/>
    </location>
</feature>
<dbReference type="Gene3D" id="3.40.50.300">
    <property type="entry name" value="P-loop containing nucleotide triphosphate hydrolases"/>
    <property type="match status" value="1"/>
</dbReference>
<dbReference type="InterPro" id="IPR027417">
    <property type="entry name" value="P-loop_NTPase"/>
</dbReference>
<dbReference type="PANTHER" id="PTHR43297">
    <property type="entry name" value="OLIGOPEPTIDE TRANSPORT ATP-BINDING PROTEIN APPD"/>
    <property type="match status" value="1"/>
</dbReference>
<dbReference type="PROSITE" id="PS50893">
    <property type="entry name" value="ABC_TRANSPORTER_2"/>
    <property type="match status" value="1"/>
</dbReference>
<evidence type="ECO:0000256" key="4">
    <source>
        <dbReference type="ARBA" id="ARBA00022475"/>
    </source>
</evidence>
<evidence type="ECO:0000256" key="3">
    <source>
        <dbReference type="ARBA" id="ARBA00022448"/>
    </source>
</evidence>
<comment type="caution">
    <text evidence="9">The sequence shown here is derived from an EMBL/GenBank/DDBJ whole genome shotgun (WGS) entry which is preliminary data.</text>
</comment>
<keyword evidence="4" id="KW-1003">Cell membrane</keyword>
<keyword evidence="3" id="KW-0813">Transport</keyword>
<reference evidence="9" key="1">
    <citation type="submission" date="2023-12" db="EMBL/GenBank/DDBJ databases">
        <title>Fervidustalea candida gen. nov., sp. nov., a novel member of the family Paenibacillaceae isolated from a geothermal area.</title>
        <authorList>
            <person name="Li W.-J."/>
            <person name="Jiao J.-Y."/>
            <person name="Chen Y."/>
        </authorList>
    </citation>
    <scope>NUCLEOTIDE SEQUENCE</scope>
    <source>
        <strain evidence="9">SYSU GA230002</strain>
    </source>
</reference>
<keyword evidence="6 9" id="KW-0067">ATP-binding</keyword>
<comment type="subcellular location">
    <subcellularLocation>
        <location evidence="1">Cell membrane</location>
        <topology evidence="1">Peripheral membrane protein</topology>
    </subcellularLocation>
</comment>
<dbReference type="InterPro" id="IPR050388">
    <property type="entry name" value="ABC_Ni/Peptide_Import"/>
</dbReference>
<keyword evidence="7" id="KW-0472">Membrane</keyword>
<name>A0ABU5ZIQ3_9BACL</name>
<dbReference type="InterPro" id="IPR003439">
    <property type="entry name" value="ABC_transporter-like_ATP-bd"/>
</dbReference>
<evidence type="ECO:0000313" key="9">
    <source>
        <dbReference type="EMBL" id="MEB3101762.1"/>
    </source>
</evidence>
<evidence type="ECO:0000256" key="7">
    <source>
        <dbReference type="ARBA" id="ARBA00023136"/>
    </source>
</evidence>
<gene>
    <name evidence="9" type="ORF">VF724_08810</name>
</gene>
<dbReference type="SMART" id="SM00382">
    <property type="entry name" value="AAA"/>
    <property type="match status" value="1"/>
</dbReference>
<dbReference type="InterPro" id="IPR003593">
    <property type="entry name" value="AAA+_ATPase"/>
</dbReference>
<dbReference type="Pfam" id="PF08352">
    <property type="entry name" value="oligo_HPY"/>
    <property type="match status" value="1"/>
</dbReference>
<dbReference type="Pfam" id="PF00005">
    <property type="entry name" value="ABC_tran"/>
    <property type="match status" value="1"/>
</dbReference>
<dbReference type="GO" id="GO:0005524">
    <property type="term" value="F:ATP binding"/>
    <property type="evidence" value="ECO:0007669"/>
    <property type="project" value="UniProtKB-KW"/>
</dbReference>
<evidence type="ECO:0000256" key="2">
    <source>
        <dbReference type="ARBA" id="ARBA00005417"/>
    </source>
</evidence>
<evidence type="ECO:0000256" key="1">
    <source>
        <dbReference type="ARBA" id="ARBA00004202"/>
    </source>
</evidence>
<evidence type="ECO:0000313" key="10">
    <source>
        <dbReference type="Proteomes" id="UP001310386"/>
    </source>
</evidence>
<keyword evidence="5" id="KW-0547">Nucleotide-binding</keyword>
<proteinExistence type="inferred from homology"/>
<dbReference type="InterPro" id="IPR017871">
    <property type="entry name" value="ABC_transporter-like_CS"/>
</dbReference>
<evidence type="ECO:0000256" key="5">
    <source>
        <dbReference type="ARBA" id="ARBA00022741"/>
    </source>
</evidence>
<dbReference type="PANTHER" id="PTHR43297:SF2">
    <property type="entry name" value="DIPEPTIDE TRANSPORT ATP-BINDING PROTEIN DPPD"/>
    <property type="match status" value="1"/>
</dbReference>
<dbReference type="SUPFAM" id="SSF52540">
    <property type="entry name" value="P-loop containing nucleoside triphosphate hydrolases"/>
    <property type="match status" value="1"/>
</dbReference>
<keyword evidence="10" id="KW-1185">Reference proteome</keyword>
<organism evidence="9 10">
    <name type="scientific">Ferviditalea candida</name>
    <dbReference type="NCBI Taxonomy" id="3108399"/>
    <lineage>
        <taxon>Bacteria</taxon>
        <taxon>Bacillati</taxon>
        <taxon>Bacillota</taxon>
        <taxon>Bacilli</taxon>
        <taxon>Bacillales</taxon>
        <taxon>Paenibacillaceae</taxon>
        <taxon>Ferviditalea</taxon>
    </lineage>
</organism>
<dbReference type="CDD" id="cd03257">
    <property type="entry name" value="ABC_NikE_OppD_transporters"/>
    <property type="match status" value="1"/>
</dbReference>
<dbReference type="Proteomes" id="UP001310386">
    <property type="component" value="Unassembled WGS sequence"/>
</dbReference>
<evidence type="ECO:0000259" key="8">
    <source>
        <dbReference type="PROSITE" id="PS50893"/>
    </source>
</evidence>
<dbReference type="PROSITE" id="PS00211">
    <property type="entry name" value="ABC_TRANSPORTER_1"/>
    <property type="match status" value="1"/>
</dbReference>
<protein>
    <submittedName>
        <fullName evidence="9">ABC transporter ATP-binding protein</fullName>
    </submittedName>
</protein>
<dbReference type="InterPro" id="IPR013563">
    <property type="entry name" value="Oligopep_ABC_C"/>
</dbReference>
<comment type="similarity">
    <text evidence="2">Belongs to the ABC transporter superfamily.</text>
</comment>
<dbReference type="NCBIfam" id="TIGR01727">
    <property type="entry name" value="oligo_HPY"/>
    <property type="match status" value="1"/>
</dbReference>
<evidence type="ECO:0000256" key="6">
    <source>
        <dbReference type="ARBA" id="ARBA00022840"/>
    </source>
</evidence>